<keyword evidence="7" id="KW-1185">Reference proteome</keyword>
<dbReference type="Pfam" id="PF13527">
    <property type="entry name" value="Acetyltransf_9"/>
    <property type="match status" value="1"/>
</dbReference>
<dbReference type="Pfam" id="PF17668">
    <property type="entry name" value="Acetyltransf_17"/>
    <property type="match status" value="1"/>
</dbReference>
<dbReference type="InterPro" id="IPR016181">
    <property type="entry name" value="Acyl_CoA_acyltransferase"/>
</dbReference>
<protein>
    <submittedName>
        <fullName evidence="6">GNAT family N-acetyltransferase</fullName>
        <ecNumber evidence="6">2.3.1.-</ecNumber>
    </submittedName>
</protein>
<dbReference type="InterPro" id="IPR036527">
    <property type="entry name" value="SCP2_sterol-bd_dom_sf"/>
</dbReference>
<dbReference type="PANTHER" id="PTHR37817">
    <property type="entry name" value="N-ACETYLTRANSFERASE EIS"/>
    <property type="match status" value="1"/>
</dbReference>
<evidence type="ECO:0000313" key="7">
    <source>
        <dbReference type="Proteomes" id="UP001589748"/>
    </source>
</evidence>
<evidence type="ECO:0000256" key="4">
    <source>
        <dbReference type="HAMAP-Rule" id="MF_01812"/>
    </source>
</evidence>
<dbReference type="InterPro" id="IPR041380">
    <property type="entry name" value="Acetyltransf_17"/>
</dbReference>
<dbReference type="SUPFAM" id="SSF55729">
    <property type="entry name" value="Acyl-CoA N-acyltransferases (Nat)"/>
    <property type="match status" value="1"/>
</dbReference>
<evidence type="ECO:0000259" key="5">
    <source>
        <dbReference type="PROSITE" id="PS51186"/>
    </source>
</evidence>
<dbReference type="Pfam" id="PF13530">
    <property type="entry name" value="SCP2_2"/>
    <property type="match status" value="1"/>
</dbReference>
<name>A0ABV5LQH5_9ACTN</name>
<dbReference type="InterPro" id="IPR000182">
    <property type="entry name" value="GNAT_dom"/>
</dbReference>
<dbReference type="EC" id="2.3.1.-" evidence="6"/>
<sequence length="421" mass="44934">MRTTGSLRPEPLDPTDREAVTAFRHAADRTFLQTLGTPEEIATLSRLMAGDRLSRILDGGRTVATFRSFDTDLTLPGGSALPVNAVSAVTVAATHRRRGILTTMMRADLAAARDRGVAVSALFAAEAGIYARFGFGPATRSAPLTLASPRVRFREDAPVGGTVELHEPGEVGAELRAVQERTRRGRAGGLSRSRAWWQHTTRPGGFPAATRVVLHRDEDGEPDGYALSEGIPAWDHEVSNARMVVPQLLAATPEAYCGILETLASTDLVRSVELADRPLDDPLPWLLVDERAVTSGPVRDALWLRVLDAPAALSARSWWGTGEAVVEVVDETPEAFAAGTLRIAVEESGRDAEGWARAEVTPTTADPDVRLGADALAALLLGGSDVMTLAAAGRAGGTRSGLRRAALLFGTDREPWCDTHF</sequence>
<dbReference type="RefSeq" id="WP_380138505.1">
    <property type="nucleotide sequence ID" value="NZ_JBHLUI010000009.1"/>
</dbReference>
<dbReference type="InterPro" id="IPR051554">
    <property type="entry name" value="Acetyltransferase_Eis"/>
</dbReference>
<accession>A0ABV5LQH5</accession>
<dbReference type="InterPro" id="IPR022902">
    <property type="entry name" value="NAcTrfase_Eis"/>
</dbReference>
<comment type="similarity">
    <text evidence="1 4">Belongs to the acetyltransferase Eis family.</text>
</comment>
<evidence type="ECO:0000313" key="6">
    <source>
        <dbReference type="EMBL" id="MFB9376333.1"/>
    </source>
</evidence>
<dbReference type="PANTHER" id="PTHR37817:SF1">
    <property type="entry name" value="N-ACETYLTRANSFERASE EIS"/>
    <property type="match status" value="1"/>
</dbReference>
<comment type="subunit">
    <text evidence="4">Homohexamer; trimer of dimers.</text>
</comment>
<evidence type="ECO:0000256" key="1">
    <source>
        <dbReference type="ARBA" id="ARBA00009213"/>
    </source>
</evidence>
<evidence type="ECO:0000256" key="3">
    <source>
        <dbReference type="ARBA" id="ARBA00023315"/>
    </source>
</evidence>
<comment type="caution">
    <text evidence="6">The sequence shown here is derived from an EMBL/GenBank/DDBJ whole genome shotgun (WGS) entry which is preliminary data.</text>
</comment>
<reference evidence="6 7" key="1">
    <citation type="submission" date="2024-09" db="EMBL/GenBank/DDBJ databases">
        <authorList>
            <person name="Sun Q."/>
            <person name="Mori K."/>
        </authorList>
    </citation>
    <scope>NUCLEOTIDE SEQUENCE [LARGE SCALE GENOMIC DNA]</scope>
    <source>
        <strain evidence="6 7">TISTR 1856</strain>
    </source>
</reference>
<dbReference type="Gene3D" id="3.30.1050.10">
    <property type="entry name" value="SCP2 sterol-binding domain"/>
    <property type="match status" value="1"/>
</dbReference>
<dbReference type="PROSITE" id="PS51186">
    <property type="entry name" value="GNAT"/>
    <property type="match status" value="1"/>
</dbReference>
<dbReference type="SUPFAM" id="SSF55718">
    <property type="entry name" value="SCP-like"/>
    <property type="match status" value="1"/>
</dbReference>
<feature type="active site" description="Proton acceptor; via carboxylate" evidence="4">
    <location>
        <position position="421"/>
    </location>
</feature>
<keyword evidence="2 4" id="KW-0808">Transferase</keyword>
<evidence type="ECO:0000256" key="2">
    <source>
        <dbReference type="ARBA" id="ARBA00022679"/>
    </source>
</evidence>
<dbReference type="NCBIfam" id="NF002367">
    <property type="entry name" value="PRK01346.1-4"/>
    <property type="match status" value="1"/>
</dbReference>
<feature type="binding site" evidence="4">
    <location>
        <begin position="97"/>
        <end position="102"/>
    </location>
    <ligand>
        <name>acetyl-CoA</name>
        <dbReference type="ChEBI" id="CHEBI:57288"/>
    </ligand>
</feature>
<gene>
    <name evidence="6" type="ORF">ACFFVI_05080</name>
</gene>
<feature type="binding site" evidence="4">
    <location>
        <begin position="89"/>
        <end position="91"/>
    </location>
    <ligand>
        <name>acetyl-CoA</name>
        <dbReference type="ChEBI" id="CHEBI:57288"/>
    </ligand>
</feature>
<comment type="caution">
    <text evidence="4">Lacks conserved residue(s) required for the propagation of feature annotation.</text>
</comment>
<feature type="active site" description="Proton donor" evidence="4">
    <location>
        <position position="130"/>
    </location>
</feature>
<keyword evidence="3 4" id="KW-0012">Acyltransferase</keyword>
<dbReference type="GO" id="GO:0016746">
    <property type="term" value="F:acyltransferase activity"/>
    <property type="evidence" value="ECO:0007669"/>
    <property type="project" value="UniProtKB-KW"/>
</dbReference>
<feature type="domain" description="N-acetyltransferase" evidence="5">
    <location>
        <begin position="7"/>
        <end position="158"/>
    </location>
</feature>
<proteinExistence type="inferred from homology"/>
<dbReference type="InterPro" id="IPR025559">
    <property type="entry name" value="Eis_dom"/>
</dbReference>
<dbReference type="Proteomes" id="UP001589748">
    <property type="component" value="Unassembled WGS sequence"/>
</dbReference>
<dbReference type="Gene3D" id="3.40.630.30">
    <property type="match status" value="2"/>
</dbReference>
<organism evidence="6 7">
    <name type="scientific">Kineococcus gynurae</name>
    <dbReference type="NCBI Taxonomy" id="452979"/>
    <lineage>
        <taxon>Bacteria</taxon>
        <taxon>Bacillati</taxon>
        <taxon>Actinomycetota</taxon>
        <taxon>Actinomycetes</taxon>
        <taxon>Kineosporiales</taxon>
        <taxon>Kineosporiaceae</taxon>
        <taxon>Kineococcus</taxon>
    </lineage>
</organism>
<dbReference type="EMBL" id="JBHMDM010000003">
    <property type="protein sequence ID" value="MFB9376333.1"/>
    <property type="molecule type" value="Genomic_DNA"/>
</dbReference>
<dbReference type="HAMAP" id="MF_01812">
    <property type="entry name" value="Eis"/>
    <property type="match status" value="1"/>
</dbReference>